<feature type="non-terminal residue" evidence="1">
    <location>
        <position position="1"/>
    </location>
</feature>
<name>A0ABS8VKC8_DATST</name>
<sequence length="62" mass="6672">GDALGTITIDDSPIGSDETLMEHRFGPILASAHCLDPALHRRFADRDQWSADTLLQPAGVSL</sequence>
<gene>
    <name evidence="1" type="ORF">HAX54_037189</name>
</gene>
<keyword evidence="2" id="KW-1185">Reference proteome</keyword>
<reference evidence="1 2" key="1">
    <citation type="journal article" date="2021" name="BMC Genomics">
        <title>Datura genome reveals duplications of psychoactive alkaloid biosynthetic genes and high mutation rate following tissue culture.</title>
        <authorList>
            <person name="Rajewski A."/>
            <person name="Carter-House D."/>
            <person name="Stajich J."/>
            <person name="Litt A."/>
        </authorList>
    </citation>
    <scope>NUCLEOTIDE SEQUENCE [LARGE SCALE GENOMIC DNA]</scope>
    <source>
        <strain evidence="1">AR-01</strain>
    </source>
</reference>
<protein>
    <recommendedName>
        <fullName evidence="3">Aldehyde dehydrogenase</fullName>
    </recommendedName>
</protein>
<evidence type="ECO:0000313" key="2">
    <source>
        <dbReference type="Proteomes" id="UP000823775"/>
    </source>
</evidence>
<feature type="non-terminal residue" evidence="1">
    <location>
        <position position="62"/>
    </location>
</feature>
<dbReference type="EMBL" id="JACEIK010004972">
    <property type="protein sequence ID" value="MCD9646932.1"/>
    <property type="molecule type" value="Genomic_DNA"/>
</dbReference>
<evidence type="ECO:0008006" key="3">
    <source>
        <dbReference type="Google" id="ProtNLM"/>
    </source>
</evidence>
<accession>A0ABS8VKC8</accession>
<evidence type="ECO:0000313" key="1">
    <source>
        <dbReference type="EMBL" id="MCD9646932.1"/>
    </source>
</evidence>
<dbReference type="Proteomes" id="UP000823775">
    <property type="component" value="Unassembled WGS sequence"/>
</dbReference>
<organism evidence="1 2">
    <name type="scientific">Datura stramonium</name>
    <name type="common">Jimsonweed</name>
    <name type="synonym">Common thornapple</name>
    <dbReference type="NCBI Taxonomy" id="4076"/>
    <lineage>
        <taxon>Eukaryota</taxon>
        <taxon>Viridiplantae</taxon>
        <taxon>Streptophyta</taxon>
        <taxon>Embryophyta</taxon>
        <taxon>Tracheophyta</taxon>
        <taxon>Spermatophyta</taxon>
        <taxon>Magnoliopsida</taxon>
        <taxon>eudicotyledons</taxon>
        <taxon>Gunneridae</taxon>
        <taxon>Pentapetalae</taxon>
        <taxon>asterids</taxon>
        <taxon>lamiids</taxon>
        <taxon>Solanales</taxon>
        <taxon>Solanaceae</taxon>
        <taxon>Solanoideae</taxon>
        <taxon>Datureae</taxon>
        <taxon>Datura</taxon>
    </lineage>
</organism>
<comment type="caution">
    <text evidence="1">The sequence shown here is derived from an EMBL/GenBank/DDBJ whole genome shotgun (WGS) entry which is preliminary data.</text>
</comment>
<proteinExistence type="predicted"/>